<evidence type="ECO:0008006" key="3">
    <source>
        <dbReference type="Google" id="ProtNLM"/>
    </source>
</evidence>
<comment type="caution">
    <text evidence="1">The sequence shown here is derived from an EMBL/GenBank/DDBJ whole genome shotgun (WGS) entry which is preliminary data.</text>
</comment>
<evidence type="ECO:0000313" key="2">
    <source>
        <dbReference type="Proteomes" id="UP000436047"/>
    </source>
</evidence>
<dbReference type="EMBL" id="VUMI01000049">
    <property type="protein sequence ID" value="MSS90865.1"/>
    <property type="molecule type" value="Genomic_DNA"/>
</dbReference>
<keyword evidence="2" id="KW-1185">Reference proteome</keyword>
<dbReference type="RefSeq" id="WP_154467273.1">
    <property type="nucleotide sequence ID" value="NZ_VUMI01000049.1"/>
</dbReference>
<name>A0A6N7WM68_9FIRM</name>
<accession>A0A6N7WM68</accession>
<organism evidence="1 2">
    <name type="scientific">Eisenbergiella porci</name>
    <dbReference type="NCBI Taxonomy" id="2652274"/>
    <lineage>
        <taxon>Bacteria</taxon>
        <taxon>Bacillati</taxon>
        <taxon>Bacillota</taxon>
        <taxon>Clostridia</taxon>
        <taxon>Lachnospirales</taxon>
        <taxon>Lachnospiraceae</taxon>
        <taxon>Eisenbergiella</taxon>
    </lineage>
</organism>
<dbReference type="AlphaFoldDB" id="A0A6N7WM68"/>
<evidence type="ECO:0000313" key="1">
    <source>
        <dbReference type="EMBL" id="MSS90865.1"/>
    </source>
</evidence>
<protein>
    <recommendedName>
        <fullName evidence="3">Phage tail protein</fullName>
    </recommendedName>
</protein>
<dbReference type="Proteomes" id="UP000436047">
    <property type="component" value="Unassembled WGS sequence"/>
</dbReference>
<gene>
    <name evidence="1" type="ORF">FYJ45_22210</name>
</gene>
<dbReference type="GeneID" id="86055733"/>
<reference evidence="1 2" key="1">
    <citation type="submission" date="2019-08" db="EMBL/GenBank/DDBJ databases">
        <title>In-depth cultivation of the pig gut microbiome towards novel bacterial diversity and tailored functional studies.</title>
        <authorList>
            <person name="Wylensek D."/>
            <person name="Hitch T.C.A."/>
            <person name="Clavel T."/>
        </authorList>
    </citation>
    <scope>NUCLEOTIDE SEQUENCE [LARGE SCALE GENOMIC DNA]</scope>
    <source>
        <strain evidence="1 2">WCA-389-WT-23B</strain>
    </source>
</reference>
<proteinExistence type="predicted"/>
<sequence>MAYIYVNGVEFPYPARGCNIIVTTPVDSTRNAKAEVVAQRIGRDQYKINALVWPMLTAKQWKFILQAFSNFFATVTFPDPVTDEYISLKMYPGDRSAEPYWVDKDGKPTTYVNCKVNIIDCGV</sequence>